<dbReference type="SUPFAM" id="SSF88659">
    <property type="entry name" value="Sigma3 and sigma4 domains of RNA polymerase sigma factors"/>
    <property type="match status" value="1"/>
</dbReference>
<dbReference type="PANTHER" id="PTHR43133">
    <property type="entry name" value="RNA POLYMERASE ECF-TYPE SIGMA FACTO"/>
    <property type="match status" value="1"/>
</dbReference>
<evidence type="ECO:0000256" key="5">
    <source>
        <dbReference type="ARBA" id="ARBA00023163"/>
    </source>
</evidence>
<evidence type="ECO:0000259" key="7">
    <source>
        <dbReference type="Pfam" id="PF08281"/>
    </source>
</evidence>
<evidence type="ECO:0000256" key="3">
    <source>
        <dbReference type="ARBA" id="ARBA00023082"/>
    </source>
</evidence>
<dbReference type="PANTHER" id="PTHR43133:SF8">
    <property type="entry name" value="RNA POLYMERASE SIGMA FACTOR HI_1459-RELATED"/>
    <property type="match status" value="1"/>
</dbReference>
<keyword evidence="3" id="KW-0731">Sigma factor</keyword>
<evidence type="ECO:0000256" key="4">
    <source>
        <dbReference type="ARBA" id="ARBA00023125"/>
    </source>
</evidence>
<evidence type="ECO:0000256" key="2">
    <source>
        <dbReference type="ARBA" id="ARBA00023015"/>
    </source>
</evidence>
<comment type="similarity">
    <text evidence="1">Belongs to the sigma-70 factor family. ECF subfamily.</text>
</comment>
<dbReference type="Proteomes" id="UP000708576">
    <property type="component" value="Unassembled WGS sequence"/>
</dbReference>
<evidence type="ECO:0000256" key="1">
    <source>
        <dbReference type="ARBA" id="ARBA00010641"/>
    </source>
</evidence>
<dbReference type="NCBIfam" id="TIGR02937">
    <property type="entry name" value="sigma70-ECF"/>
    <property type="match status" value="1"/>
</dbReference>
<organism evidence="8 9">
    <name type="scientific">Carboxylicivirga linearis</name>
    <dbReference type="NCBI Taxonomy" id="1628157"/>
    <lineage>
        <taxon>Bacteria</taxon>
        <taxon>Pseudomonadati</taxon>
        <taxon>Bacteroidota</taxon>
        <taxon>Bacteroidia</taxon>
        <taxon>Marinilabiliales</taxon>
        <taxon>Marinilabiliaceae</taxon>
        <taxon>Carboxylicivirga</taxon>
    </lineage>
</organism>
<comment type="caution">
    <text evidence="8">The sequence shown here is derived from an EMBL/GenBank/DDBJ whole genome shotgun (WGS) entry which is preliminary data.</text>
</comment>
<evidence type="ECO:0000259" key="6">
    <source>
        <dbReference type="Pfam" id="PF04542"/>
    </source>
</evidence>
<dbReference type="InterPro" id="IPR007627">
    <property type="entry name" value="RNA_pol_sigma70_r2"/>
</dbReference>
<dbReference type="InterPro" id="IPR039425">
    <property type="entry name" value="RNA_pol_sigma-70-like"/>
</dbReference>
<dbReference type="InterPro" id="IPR013325">
    <property type="entry name" value="RNA_pol_sigma_r2"/>
</dbReference>
<keyword evidence="2" id="KW-0805">Transcription regulation</keyword>
<sequence length="162" mass="19634">MRREDFKNLFDTHFDALRNYLFYRYGDADLATDIAQEAFLKLWEKQIDKPPEEQIKLLYKIAKDDLISKLRRQQVEMKFNTRPPDKTKSITPEEELNYKELKIRYERALKEMPEIQREVFLMSRNDDLKYHEIANRLDLSIKAVEKRMKNALQYLREALTTL</sequence>
<name>A0ABS5JXM6_9BACT</name>
<dbReference type="Pfam" id="PF04542">
    <property type="entry name" value="Sigma70_r2"/>
    <property type="match status" value="1"/>
</dbReference>
<evidence type="ECO:0000313" key="9">
    <source>
        <dbReference type="Proteomes" id="UP000708576"/>
    </source>
</evidence>
<dbReference type="Pfam" id="PF08281">
    <property type="entry name" value="Sigma70_r4_2"/>
    <property type="match status" value="1"/>
</dbReference>
<dbReference type="InterPro" id="IPR014284">
    <property type="entry name" value="RNA_pol_sigma-70_dom"/>
</dbReference>
<dbReference type="EMBL" id="JAGUCO010000012">
    <property type="protein sequence ID" value="MBS2099545.1"/>
    <property type="molecule type" value="Genomic_DNA"/>
</dbReference>
<dbReference type="Gene3D" id="1.10.1740.10">
    <property type="match status" value="1"/>
</dbReference>
<dbReference type="SUPFAM" id="SSF88946">
    <property type="entry name" value="Sigma2 domain of RNA polymerase sigma factors"/>
    <property type="match status" value="1"/>
</dbReference>
<dbReference type="Gene3D" id="1.10.10.10">
    <property type="entry name" value="Winged helix-like DNA-binding domain superfamily/Winged helix DNA-binding domain"/>
    <property type="match status" value="1"/>
</dbReference>
<evidence type="ECO:0000313" key="8">
    <source>
        <dbReference type="EMBL" id="MBS2099545.1"/>
    </source>
</evidence>
<reference evidence="8 9" key="1">
    <citation type="journal article" date="2015" name="Int. J. Syst. Evol. Microbiol.">
        <title>Carboxylicivirga linearis sp. nov., isolated from a sea cucumber culture pond.</title>
        <authorList>
            <person name="Wang F.Q."/>
            <person name="Zhou Y.X."/>
            <person name="Lin X.Z."/>
            <person name="Chen G.J."/>
            <person name="Du Z.J."/>
        </authorList>
    </citation>
    <scope>NUCLEOTIDE SEQUENCE [LARGE SCALE GENOMIC DNA]</scope>
    <source>
        <strain evidence="8 9">FB218</strain>
    </source>
</reference>
<dbReference type="InterPro" id="IPR036388">
    <property type="entry name" value="WH-like_DNA-bd_sf"/>
</dbReference>
<accession>A0ABS5JXM6</accession>
<proteinExistence type="inferred from homology"/>
<keyword evidence="5" id="KW-0804">Transcription</keyword>
<keyword evidence="4" id="KW-0238">DNA-binding</keyword>
<dbReference type="InterPro" id="IPR013324">
    <property type="entry name" value="RNA_pol_sigma_r3/r4-like"/>
</dbReference>
<dbReference type="InterPro" id="IPR013249">
    <property type="entry name" value="RNA_pol_sigma70_r4_t2"/>
</dbReference>
<feature type="domain" description="RNA polymerase sigma factor 70 region 4 type 2" evidence="7">
    <location>
        <begin position="104"/>
        <end position="153"/>
    </location>
</feature>
<keyword evidence="9" id="KW-1185">Reference proteome</keyword>
<protein>
    <submittedName>
        <fullName evidence="8">Sigma-70 family RNA polymerase sigma factor</fullName>
    </submittedName>
</protein>
<feature type="domain" description="RNA polymerase sigma-70 region 2" evidence="6">
    <location>
        <begin position="9"/>
        <end position="74"/>
    </location>
</feature>
<dbReference type="CDD" id="cd06171">
    <property type="entry name" value="Sigma70_r4"/>
    <property type="match status" value="1"/>
</dbReference>
<dbReference type="RefSeq" id="WP_212216788.1">
    <property type="nucleotide sequence ID" value="NZ_JAGUCO010000012.1"/>
</dbReference>
<gene>
    <name evidence="8" type="ORF">KEM10_14715</name>
</gene>